<dbReference type="EMBL" id="SHOA02000001">
    <property type="protein sequence ID" value="TDH73316.1"/>
    <property type="molecule type" value="Genomic_DNA"/>
</dbReference>
<keyword evidence="1" id="KW-0175">Coiled coil</keyword>
<comment type="caution">
    <text evidence="3">The sequence shown here is derived from an EMBL/GenBank/DDBJ whole genome shotgun (WGS) entry which is preliminary data.</text>
</comment>
<protein>
    <submittedName>
        <fullName evidence="3">Uncharacterized protein</fullName>
    </submittedName>
</protein>
<feature type="compositionally biased region" description="Acidic residues" evidence="2">
    <location>
        <begin position="1700"/>
        <end position="1709"/>
    </location>
</feature>
<dbReference type="GeneID" id="94352439"/>
<proteinExistence type="predicted"/>
<dbReference type="RefSeq" id="XP_067822814.1">
    <property type="nucleotide sequence ID" value="XM_067966768.1"/>
</dbReference>
<reference evidence="3 4" key="1">
    <citation type="journal article" date="2021" name="Genome Biol.">
        <title>AFLAP: assembly-free linkage analysis pipeline using k-mers from genome sequencing data.</title>
        <authorList>
            <person name="Fletcher K."/>
            <person name="Zhang L."/>
            <person name="Gil J."/>
            <person name="Han R."/>
            <person name="Cavanaugh K."/>
            <person name="Michelmore R."/>
        </authorList>
    </citation>
    <scope>NUCLEOTIDE SEQUENCE [LARGE SCALE GENOMIC DNA]</scope>
    <source>
        <strain evidence="3 4">SF5</strain>
    </source>
</reference>
<feature type="region of interest" description="Disordered" evidence="2">
    <location>
        <begin position="1678"/>
        <end position="1710"/>
    </location>
</feature>
<feature type="region of interest" description="Disordered" evidence="2">
    <location>
        <begin position="365"/>
        <end position="409"/>
    </location>
</feature>
<evidence type="ECO:0000256" key="2">
    <source>
        <dbReference type="SAM" id="MobiDB-lite"/>
    </source>
</evidence>
<feature type="coiled-coil region" evidence="1">
    <location>
        <begin position="307"/>
        <end position="362"/>
    </location>
</feature>
<sequence length="2041" mass="223272">MKKLPRDVGSPPDVTRRSFVQRTEPNTLFEAPFVNATIEQNEPPAPPQQPHAPQPFGVSAKGPINTSVGTTRRGWRPGSVGGRHDSPLFGKHRKRPSSSSIDSNVSWSGSEIDALGGFGVRSEQDSRLSWASSVATKEAASPMSQQDLAPAAALFGASSTKRHSLPLVTVSGEQQAIGGIGWINVQQPKTPLENDRDSSATQHWRMDNSLDAGSYAVHRANSSENVFANATSPRYDEEKNGPQSCPTTINNSNQLHFSIDKLRQLRSNELVASKLLPTRASVNSLMGYVRELQLSESSLRNQLVRTKQHTEDELSQSVSRVQELERTMMEVERDRMLALRKLEEQEKLIRTLAAKLKEAEITPTNFSTSTGIDELPPINEEGSFDADTENAEKSVPAPVPPDHPKSPHELLEQKPILTDSHNQSSNLTQAVQLASPRSPSRPLWDPWASGGATSMKNLPPVFSIGSTSVVQAASQSASDAQPPATSTALKAARGYELQSVLISPRQNQGQAEVAEANFRAYQIKLQGSFNEMLAPEGIDSEPYVGAWPSSSLQQRTSFVPETKRYGGQEQEDNLLMQPSLQNHPMQFADEVAINGNAQNSTTEISSTADAIATKTSFQHEEKLVATSFSPSVDASTVVARANEKGVTSTVPASLPDHTSPTMSSQDFDITTASIDAVDKSESVEGAQLQAASNFDAASDGIIAATSPPTSSTTRPISSDGEKALLSKPLSLEALLINFYTEVDEKRLKMAAVYSKRYAGREKWLFAELTKRYGAARVAALKEQYEMGMDAATSSNTRGGGKMNEIATNSNQLKFGYRNHPISSVGFGAAGDSFQQNNARNLQFRQEAKKSDAPSNLSNPSLMHRQEQAPLRRHPSEGSDFSGSDHLKFSQSPQKFLERRNSTGVGSGNPLLMKKSTSAQRDEPIDASSLLSSSLQNEMQTNSDASLGLRLRHNTSRPSTQHQKGDLPVVTLESLLTELYKTHQPDKLKNVSTVAKQYAGKERELIKLLRGKYGALSVKRLEENLETLELAHRAHTKGKRAGRKRGCFIRTISLMFSLSLLLYFSFGAVFISFVVLDAWECHTFDNDEKEPKSAEECGLFRKELKSFTYHRVADYVSQSYSNACFCAEWNERKSMMLSSFSFDEVVNMAKLIPFSPDSFGRPWIASVKKQILSQESYDSYAKPVMDYSLSAGFNLWTSVLELTDYYSAPETISHHEATLQDEVMNASVIFTESERVEHMQKQVDVSMENTIRIEAKDQLTDATEEVNAERFEKESDAEHADGMTVKAGAVIAENVKNKENVGVADQQKIIEAAKDYSTEEGVNMKDKSHIGETDTTAKADTSEEDVVFERSAAKEKMSEILPFEADVEVDARRHVDVLEPNEMPPLEKLKLEEITELTNNLENDVTEIIMEENAANVQAAGSVYDEGVEESYPDSEELDTAFGMNVVVEAALDGLDGFLSEEKAALLTNVVNTSNFHEGVGVMNPVIVSDAARKNLSAVRTGDLLFNKREDNKPAVDFIGDNSIMSINLGYETIIDSDNVLGDVEAKESKAVAAVVSEDIIISSSRGTDSTAGVTVIQTDGRVLNETLDVEINDFEKATHIENMEGNKRFEDATSEPLVSDDIYNEPVFDVLSENDEDAAIMIVDNNVEKSNLDAGEIVEEEKAAFDGEGFALVTADSDRSVEEDAMNPMPELPNGSNNSDEAEPSDDNDLEKTAMKTNYDMLDEGDSIAESIAPIASVSGNGVVNLHDDNLQIVEADIYEMESAILAETDEGELKLKDEAADETVVNEFVDDTQKKFVDLERNIGEASSTVGTTVLIEAEQLSPPYETEMESSGREWNAEDEGDMHDTNLDADTSNQAEHDFSEIDILSRPTEESVATTATEDFIDVSLSVADYREKSLGQDEDDKDANYAGAIEATILLEDNDKSESASTEASLSSFVGEEVDASEIQVSQAVTGLAELVVDDSIEVEEIEASFDKDAIMTDENESKETVFDEFLASASGVENGGLVFAVNEVLARLVEPFELAKTTMDNNVASKAEDEL</sequence>
<name>A0A976NZ57_BRELC</name>
<dbReference type="KEGG" id="blac:94352439"/>
<feature type="region of interest" description="Disordered" evidence="2">
    <location>
        <begin position="1"/>
        <end position="106"/>
    </location>
</feature>
<accession>A0A976NZ57</accession>
<evidence type="ECO:0000313" key="4">
    <source>
        <dbReference type="Proteomes" id="UP000294530"/>
    </source>
</evidence>
<evidence type="ECO:0000313" key="3">
    <source>
        <dbReference type="EMBL" id="TDH73316.1"/>
    </source>
</evidence>
<organism evidence="3 4">
    <name type="scientific">Bremia lactucae</name>
    <name type="common">Lettuce downy mildew</name>
    <dbReference type="NCBI Taxonomy" id="4779"/>
    <lineage>
        <taxon>Eukaryota</taxon>
        <taxon>Sar</taxon>
        <taxon>Stramenopiles</taxon>
        <taxon>Oomycota</taxon>
        <taxon>Peronosporomycetes</taxon>
        <taxon>Peronosporales</taxon>
        <taxon>Peronosporaceae</taxon>
        <taxon>Bremia</taxon>
    </lineage>
</organism>
<keyword evidence="4" id="KW-1185">Reference proteome</keyword>
<dbReference type="Proteomes" id="UP000294530">
    <property type="component" value="Unassembled WGS sequence"/>
</dbReference>
<feature type="compositionally biased region" description="Pro residues" evidence="2">
    <location>
        <begin position="43"/>
        <end position="53"/>
    </location>
</feature>
<dbReference type="OrthoDB" id="73448at2759"/>
<gene>
    <name evidence="3" type="ORF">CCR75_008718</name>
</gene>
<evidence type="ECO:0000256" key="1">
    <source>
        <dbReference type="SAM" id="Coils"/>
    </source>
</evidence>
<feature type="region of interest" description="Disordered" evidence="2">
    <location>
        <begin position="844"/>
        <end position="924"/>
    </location>
</feature>
<feature type="compositionally biased region" description="Low complexity" evidence="2">
    <location>
        <begin position="97"/>
        <end position="106"/>
    </location>
</feature>